<organism evidence="2 3">
    <name type="scientific">Reticulomyxa filosa</name>
    <dbReference type="NCBI Taxonomy" id="46433"/>
    <lineage>
        <taxon>Eukaryota</taxon>
        <taxon>Sar</taxon>
        <taxon>Rhizaria</taxon>
        <taxon>Retaria</taxon>
        <taxon>Foraminifera</taxon>
        <taxon>Monothalamids</taxon>
        <taxon>Reticulomyxidae</taxon>
        <taxon>Reticulomyxa</taxon>
    </lineage>
</organism>
<dbReference type="Pfam" id="PF07258">
    <property type="entry name" value="COMM_domain"/>
    <property type="match status" value="1"/>
</dbReference>
<protein>
    <recommendedName>
        <fullName evidence="1">COMM domain-containing protein</fullName>
    </recommendedName>
</protein>
<comment type="caution">
    <text evidence="2">The sequence shown here is derived from an EMBL/GenBank/DDBJ whole genome shotgun (WGS) entry which is preliminary data.</text>
</comment>
<evidence type="ECO:0000313" key="3">
    <source>
        <dbReference type="Proteomes" id="UP000023152"/>
    </source>
</evidence>
<dbReference type="Proteomes" id="UP000023152">
    <property type="component" value="Unassembled WGS sequence"/>
</dbReference>
<gene>
    <name evidence="2" type="ORF">RFI_00863</name>
</gene>
<dbReference type="OrthoDB" id="1917519at2759"/>
<dbReference type="InterPro" id="IPR017920">
    <property type="entry name" value="COMM"/>
</dbReference>
<dbReference type="EMBL" id="ASPP01000910">
    <property type="protein sequence ID" value="ETO36197.1"/>
    <property type="molecule type" value="Genomic_DNA"/>
</dbReference>
<evidence type="ECO:0000259" key="1">
    <source>
        <dbReference type="PROSITE" id="PS51269"/>
    </source>
</evidence>
<sequence>MINDQTKKDRKENEIEVLCQQGNNVILADLIRLGYRVYGNTKTEETMIRELESAEIQSEKIQLLIKVIKKHRTFINQELYQHNAAFGFVSYPHYTDLKWRLDIVISNSQLKKVWQPQLSLRF</sequence>
<accession>X6PET8</accession>
<evidence type="ECO:0000313" key="2">
    <source>
        <dbReference type="EMBL" id="ETO36197.1"/>
    </source>
</evidence>
<keyword evidence="3" id="KW-1185">Reference proteome</keyword>
<reference evidence="2 3" key="1">
    <citation type="journal article" date="2013" name="Curr. Biol.">
        <title>The Genome of the Foraminiferan Reticulomyxa filosa.</title>
        <authorList>
            <person name="Glockner G."/>
            <person name="Hulsmann N."/>
            <person name="Schleicher M."/>
            <person name="Noegel A.A."/>
            <person name="Eichinger L."/>
            <person name="Gallinger C."/>
            <person name="Pawlowski J."/>
            <person name="Sierra R."/>
            <person name="Euteneuer U."/>
            <person name="Pillet L."/>
            <person name="Moustafa A."/>
            <person name="Platzer M."/>
            <person name="Groth M."/>
            <person name="Szafranski K."/>
            <person name="Schliwa M."/>
        </authorList>
    </citation>
    <scope>NUCLEOTIDE SEQUENCE [LARGE SCALE GENOMIC DNA]</scope>
</reference>
<proteinExistence type="predicted"/>
<dbReference type="PROSITE" id="PS51269">
    <property type="entry name" value="COMM"/>
    <property type="match status" value="1"/>
</dbReference>
<feature type="domain" description="COMM" evidence="1">
    <location>
        <begin position="93"/>
        <end position="122"/>
    </location>
</feature>
<dbReference type="AlphaFoldDB" id="X6PET8"/>
<name>X6PET8_RETFI</name>